<keyword evidence="2" id="KW-1185">Reference proteome</keyword>
<gene>
    <name evidence="1" type="ORF">GCM10022419_009950</name>
</gene>
<evidence type="ECO:0000313" key="1">
    <source>
        <dbReference type="EMBL" id="GAA3532815.1"/>
    </source>
</evidence>
<organism evidence="1 2">
    <name type="scientific">Nonomuraea rosea</name>
    <dbReference type="NCBI Taxonomy" id="638574"/>
    <lineage>
        <taxon>Bacteria</taxon>
        <taxon>Bacillati</taxon>
        <taxon>Actinomycetota</taxon>
        <taxon>Actinomycetes</taxon>
        <taxon>Streptosporangiales</taxon>
        <taxon>Streptosporangiaceae</taxon>
        <taxon>Nonomuraea</taxon>
    </lineage>
</organism>
<sequence length="44" mass="4614">MVTSVRGPFPPYSGGTRTWAAPGGIDNGINTVYLAYVRASVGTR</sequence>
<evidence type="ECO:0000313" key="2">
    <source>
        <dbReference type="Proteomes" id="UP001500630"/>
    </source>
</evidence>
<proteinExistence type="predicted"/>
<protein>
    <submittedName>
        <fullName evidence="1">Uncharacterized protein</fullName>
    </submittedName>
</protein>
<comment type="caution">
    <text evidence="1">The sequence shown here is derived from an EMBL/GenBank/DDBJ whole genome shotgun (WGS) entry which is preliminary data.</text>
</comment>
<dbReference type="Proteomes" id="UP001500630">
    <property type="component" value="Unassembled WGS sequence"/>
</dbReference>
<reference evidence="2" key="1">
    <citation type="journal article" date="2019" name="Int. J. Syst. Evol. Microbiol.">
        <title>The Global Catalogue of Microorganisms (GCM) 10K type strain sequencing project: providing services to taxonomists for standard genome sequencing and annotation.</title>
        <authorList>
            <consortium name="The Broad Institute Genomics Platform"/>
            <consortium name="The Broad Institute Genome Sequencing Center for Infectious Disease"/>
            <person name="Wu L."/>
            <person name="Ma J."/>
        </authorList>
    </citation>
    <scope>NUCLEOTIDE SEQUENCE [LARGE SCALE GENOMIC DNA]</scope>
    <source>
        <strain evidence="2">JCM 17326</strain>
    </source>
</reference>
<name>A0ABP6VCA9_9ACTN</name>
<dbReference type="EMBL" id="BAABDQ010000002">
    <property type="protein sequence ID" value="GAA3532815.1"/>
    <property type="molecule type" value="Genomic_DNA"/>
</dbReference>
<accession>A0ABP6VCA9</accession>